<keyword evidence="3" id="KW-1185">Reference proteome</keyword>
<comment type="caution">
    <text evidence="2">The sequence shown here is derived from an EMBL/GenBank/DDBJ whole genome shotgun (WGS) entry which is preliminary data.</text>
</comment>
<evidence type="ECO:0000256" key="1">
    <source>
        <dbReference type="PROSITE-ProRule" id="PRU00235"/>
    </source>
</evidence>
<dbReference type="OrthoDB" id="70707at2759"/>
<dbReference type="Pfam" id="PF13540">
    <property type="entry name" value="RCC1_2"/>
    <property type="match status" value="1"/>
</dbReference>
<evidence type="ECO:0000313" key="3">
    <source>
        <dbReference type="Proteomes" id="UP000288216"/>
    </source>
</evidence>
<name>A0A401PG08_SCYTO</name>
<dbReference type="OMA" id="IYRWATF"/>
<evidence type="ECO:0000313" key="2">
    <source>
        <dbReference type="EMBL" id="GCB72038.1"/>
    </source>
</evidence>
<dbReference type="InterPro" id="IPR009091">
    <property type="entry name" value="RCC1/BLIP-II"/>
</dbReference>
<gene>
    <name evidence="2" type="ORF">scyTo_0001797</name>
</gene>
<feature type="repeat" description="RCC1" evidence="1">
    <location>
        <begin position="1"/>
        <end position="59"/>
    </location>
</feature>
<dbReference type="Gene3D" id="2.130.10.30">
    <property type="entry name" value="Regulator of chromosome condensation 1/beta-lactamase-inhibitor protein II"/>
    <property type="match status" value="1"/>
</dbReference>
<dbReference type="EMBL" id="BFAA01000419">
    <property type="protein sequence ID" value="GCB72038.1"/>
    <property type="molecule type" value="Genomic_DNA"/>
</dbReference>
<dbReference type="Proteomes" id="UP000288216">
    <property type="component" value="Unassembled WGS sequence"/>
</dbReference>
<dbReference type="SUPFAM" id="SSF50985">
    <property type="entry name" value="RCC1/BLIP-II"/>
    <property type="match status" value="1"/>
</dbReference>
<proteinExistence type="predicted"/>
<reference evidence="2 3" key="1">
    <citation type="journal article" date="2018" name="Nat. Ecol. Evol.">
        <title>Shark genomes provide insights into elasmobranch evolution and the origin of vertebrates.</title>
        <authorList>
            <person name="Hara Y"/>
            <person name="Yamaguchi K"/>
            <person name="Onimaru K"/>
            <person name="Kadota M"/>
            <person name="Koyanagi M"/>
            <person name="Keeley SD"/>
            <person name="Tatsumi K"/>
            <person name="Tanaka K"/>
            <person name="Motone F"/>
            <person name="Kageyama Y"/>
            <person name="Nozu R"/>
            <person name="Adachi N"/>
            <person name="Nishimura O"/>
            <person name="Nakagawa R"/>
            <person name="Tanegashima C"/>
            <person name="Kiyatake I"/>
            <person name="Matsumoto R"/>
            <person name="Murakumo K"/>
            <person name="Nishida K"/>
            <person name="Terakita A"/>
            <person name="Kuratani S"/>
            <person name="Sato K"/>
            <person name="Hyodo S Kuraku.S."/>
        </authorList>
    </citation>
    <scope>NUCLEOTIDE SEQUENCE [LARGE SCALE GENOMIC DNA]</scope>
</reference>
<dbReference type="GO" id="GO:0005743">
    <property type="term" value="C:mitochondrial inner membrane"/>
    <property type="evidence" value="ECO:0007669"/>
    <property type="project" value="TreeGrafter"/>
</dbReference>
<dbReference type="InterPro" id="IPR000408">
    <property type="entry name" value="Reg_chr_condens"/>
</dbReference>
<dbReference type="PANTHER" id="PTHR46337">
    <property type="entry name" value="RCC1-LIKE G EXCHANGING FACTOR-LIKE PROTEIN"/>
    <property type="match status" value="1"/>
</dbReference>
<sequence>MGLNKDSQIGFHWSRGDRTKGYEFVLEPSPVPLPLEKPQETRVVQVSCGRAHSLLLTDNEGVFSMGNNAYGQCGRRIVDSEIYRWATF</sequence>
<dbReference type="GO" id="GO:0019843">
    <property type="term" value="F:rRNA binding"/>
    <property type="evidence" value="ECO:0007669"/>
    <property type="project" value="TreeGrafter"/>
</dbReference>
<dbReference type="STRING" id="75743.A0A401PG08"/>
<accession>A0A401PG08</accession>
<dbReference type="PANTHER" id="PTHR46337:SF1">
    <property type="entry name" value="RCC1-LIKE G EXCHANGING FACTOR-LIKE PROTEIN"/>
    <property type="match status" value="1"/>
</dbReference>
<organism evidence="2 3">
    <name type="scientific">Scyliorhinus torazame</name>
    <name type="common">Cloudy catshark</name>
    <name type="synonym">Catulus torazame</name>
    <dbReference type="NCBI Taxonomy" id="75743"/>
    <lineage>
        <taxon>Eukaryota</taxon>
        <taxon>Metazoa</taxon>
        <taxon>Chordata</taxon>
        <taxon>Craniata</taxon>
        <taxon>Vertebrata</taxon>
        <taxon>Chondrichthyes</taxon>
        <taxon>Elasmobranchii</taxon>
        <taxon>Galeomorphii</taxon>
        <taxon>Galeoidea</taxon>
        <taxon>Carcharhiniformes</taxon>
        <taxon>Scyliorhinidae</taxon>
        <taxon>Scyliorhinus</taxon>
    </lineage>
</organism>
<dbReference type="AlphaFoldDB" id="A0A401PG08"/>
<protein>
    <submittedName>
        <fullName evidence="2">Uncharacterized protein</fullName>
    </submittedName>
</protein>
<dbReference type="GO" id="GO:0070131">
    <property type="term" value="P:positive regulation of mitochondrial translation"/>
    <property type="evidence" value="ECO:0007669"/>
    <property type="project" value="TreeGrafter"/>
</dbReference>
<dbReference type="PROSITE" id="PS50012">
    <property type="entry name" value="RCC1_3"/>
    <property type="match status" value="1"/>
</dbReference>
<dbReference type="InterPro" id="IPR053035">
    <property type="entry name" value="Mitochondrial_GEF_domain"/>
</dbReference>
<dbReference type="GO" id="GO:0005085">
    <property type="term" value="F:guanyl-nucleotide exchange factor activity"/>
    <property type="evidence" value="ECO:0007669"/>
    <property type="project" value="TreeGrafter"/>
</dbReference>